<reference evidence="1 2" key="1">
    <citation type="submission" date="2024-11" db="EMBL/GenBank/DDBJ databases">
        <title>Chromosome-level genome assembly of Eucalyptus globulus Labill. provides insights into its genome evolution.</title>
        <authorList>
            <person name="Li X."/>
        </authorList>
    </citation>
    <scope>NUCLEOTIDE SEQUENCE [LARGE SCALE GENOMIC DNA]</scope>
    <source>
        <strain evidence="1">CL2024</strain>
        <tissue evidence="1">Fresh tender leaves</tissue>
    </source>
</reference>
<dbReference type="AlphaFoldDB" id="A0ABD3K471"/>
<proteinExistence type="predicted"/>
<protein>
    <submittedName>
        <fullName evidence="1">Uncharacterized protein</fullName>
    </submittedName>
</protein>
<accession>A0ABD3K471</accession>
<dbReference type="Proteomes" id="UP001634007">
    <property type="component" value="Unassembled WGS sequence"/>
</dbReference>
<dbReference type="EMBL" id="JBJKBG010000006">
    <property type="protein sequence ID" value="KAL3733677.1"/>
    <property type="molecule type" value="Genomic_DNA"/>
</dbReference>
<evidence type="ECO:0000313" key="2">
    <source>
        <dbReference type="Proteomes" id="UP001634007"/>
    </source>
</evidence>
<sequence length="117" mass="13652">MQLPRSPLVNNSQRNQWRGRLERERGDCKFGFLTDSAWRRSLMTTTIQFPFATMRRRRKVRLRNVASFWLRVTENFPSLRNVGCGIRRGRAHGRRIIAPRMGFSHVGVAVKKAPPAF</sequence>
<keyword evidence="2" id="KW-1185">Reference proteome</keyword>
<name>A0ABD3K471_EUCGL</name>
<organism evidence="1 2">
    <name type="scientific">Eucalyptus globulus</name>
    <name type="common">Tasmanian blue gum</name>
    <dbReference type="NCBI Taxonomy" id="34317"/>
    <lineage>
        <taxon>Eukaryota</taxon>
        <taxon>Viridiplantae</taxon>
        <taxon>Streptophyta</taxon>
        <taxon>Embryophyta</taxon>
        <taxon>Tracheophyta</taxon>
        <taxon>Spermatophyta</taxon>
        <taxon>Magnoliopsida</taxon>
        <taxon>eudicotyledons</taxon>
        <taxon>Gunneridae</taxon>
        <taxon>Pentapetalae</taxon>
        <taxon>rosids</taxon>
        <taxon>malvids</taxon>
        <taxon>Myrtales</taxon>
        <taxon>Myrtaceae</taxon>
        <taxon>Myrtoideae</taxon>
        <taxon>Eucalypteae</taxon>
        <taxon>Eucalyptus</taxon>
    </lineage>
</organism>
<gene>
    <name evidence="1" type="ORF">ACJRO7_023103</name>
</gene>
<comment type="caution">
    <text evidence="1">The sequence shown here is derived from an EMBL/GenBank/DDBJ whole genome shotgun (WGS) entry which is preliminary data.</text>
</comment>
<evidence type="ECO:0000313" key="1">
    <source>
        <dbReference type="EMBL" id="KAL3733677.1"/>
    </source>
</evidence>